<gene>
    <name evidence="1" type="ORF">F506_20165</name>
</gene>
<proteinExistence type="predicted"/>
<evidence type="ECO:0000313" key="2">
    <source>
        <dbReference type="Proteomes" id="UP000063429"/>
    </source>
</evidence>
<organism evidence="1 2">
    <name type="scientific">Herbaspirillum hiltneri N3</name>
    <dbReference type="NCBI Taxonomy" id="1262470"/>
    <lineage>
        <taxon>Bacteria</taxon>
        <taxon>Pseudomonadati</taxon>
        <taxon>Pseudomonadota</taxon>
        <taxon>Betaproteobacteria</taxon>
        <taxon>Burkholderiales</taxon>
        <taxon>Oxalobacteraceae</taxon>
        <taxon>Herbaspirillum</taxon>
    </lineage>
</organism>
<protein>
    <submittedName>
        <fullName evidence="1">Uncharacterized protein</fullName>
    </submittedName>
</protein>
<dbReference type="Proteomes" id="UP000063429">
    <property type="component" value="Chromosome"/>
</dbReference>
<sequence length="178" mass="19093">MAYANYTRATAVVVVEELTASSLLGKHGVLLAEVLGRISTLTRDEAFALSVALQPQSREVYSNAWKKWLTKVDGNSVYLGASQEDTLQIRVGHEVSPVGYALSLVSSMILNRGQVVNGPAAITVDEEGEIELQSPWSGAATALMHATMAYGAPDLLTLEDAVVLKFPWDTVMKEPTGS</sequence>
<dbReference type="EMBL" id="CP011409">
    <property type="protein sequence ID" value="AKZ64660.1"/>
    <property type="molecule type" value="Genomic_DNA"/>
</dbReference>
<accession>A0ABM5V596</accession>
<reference evidence="2" key="1">
    <citation type="journal article" date="2015" name="Genome Announc.">
        <title>Complete Genome Sequence of Herbaspirillum hiltneri N3 (DSM 17495), Isolated from Surface-Sterilized Wheat Roots.</title>
        <authorList>
            <person name="Guizelini D."/>
            <person name="Saizaki P.M."/>
            <person name="Coimbra N.A."/>
            <person name="Weiss V.A."/>
            <person name="Faoro H."/>
            <person name="Sfeir M.Z."/>
            <person name="Baura V.A."/>
            <person name="Monteiro R.A."/>
            <person name="Chubatsu L.S."/>
            <person name="Souza E.M."/>
            <person name="Cruz L.M."/>
            <person name="Pedrosa F.O."/>
            <person name="Raittz R.T."/>
            <person name="Marchaukoski J.N."/>
            <person name="Steffens M.B."/>
        </authorList>
    </citation>
    <scope>NUCLEOTIDE SEQUENCE [LARGE SCALE GENOMIC DNA]</scope>
    <source>
        <strain evidence="2">N3</strain>
    </source>
</reference>
<name>A0ABM5V596_9BURK</name>
<keyword evidence="2" id="KW-1185">Reference proteome</keyword>
<evidence type="ECO:0000313" key="1">
    <source>
        <dbReference type="EMBL" id="AKZ64660.1"/>
    </source>
</evidence>